<gene>
    <name evidence="2" type="ORF">HNP52_002516</name>
</gene>
<organism evidence="2 3">
    <name type="scientific">Sphingomonas kyeonggiensis</name>
    <dbReference type="NCBI Taxonomy" id="1268553"/>
    <lineage>
        <taxon>Bacteria</taxon>
        <taxon>Pseudomonadati</taxon>
        <taxon>Pseudomonadota</taxon>
        <taxon>Alphaproteobacteria</taxon>
        <taxon>Sphingomonadales</taxon>
        <taxon>Sphingomonadaceae</taxon>
        <taxon>Sphingomonas</taxon>
    </lineage>
</organism>
<keyword evidence="1" id="KW-0812">Transmembrane</keyword>
<evidence type="ECO:0000313" key="2">
    <source>
        <dbReference type="EMBL" id="MBB4839447.1"/>
    </source>
</evidence>
<name>A0A7W7NT06_9SPHN</name>
<feature type="transmembrane region" description="Helical" evidence="1">
    <location>
        <begin position="38"/>
        <end position="57"/>
    </location>
</feature>
<dbReference type="AlphaFoldDB" id="A0A7W7NT06"/>
<keyword evidence="1" id="KW-1133">Transmembrane helix</keyword>
<evidence type="ECO:0000313" key="3">
    <source>
        <dbReference type="Proteomes" id="UP000575241"/>
    </source>
</evidence>
<dbReference type="RefSeq" id="WP_260396160.1">
    <property type="nucleotide sequence ID" value="NZ_JACHLN010000002.1"/>
</dbReference>
<comment type="caution">
    <text evidence="2">The sequence shown here is derived from an EMBL/GenBank/DDBJ whole genome shotgun (WGS) entry which is preliminary data.</text>
</comment>
<sequence>MSNRFGAVIANVMSVGARGLGYFLWGLLRIIYRGDLKMIALFGGVIGAIVLVIWLLVR</sequence>
<keyword evidence="1" id="KW-0472">Membrane</keyword>
<feature type="transmembrane region" description="Helical" evidence="1">
    <location>
        <begin position="12"/>
        <end position="32"/>
    </location>
</feature>
<dbReference type="Proteomes" id="UP000575241">
    <property type="component" value="Unassembled WGS sequence"/>
</dbReference>
<keyword evidence="3" id="KW-1185">Reference proteome</keyword>
<protein>
    <submittedName>
        <fullName evidence="2">Uncharacterized protein</fullName>
    </submittedName>
</protein>
<proteinExistence type="predicted"/>
<accession>A0A7W7NT06</accession>
<dbReference type="EMBL" id="JACHLN010000002">
    <property type="protein sequence ID" value="MBB4839447.1"/>
    <property type="molecule type" value="Genomic_DNA"/>
</dbReference>
<evidence type="ECO:0000256" key="1">
    <source>
        <dbReference type="SAM" id="Phobius"/>
    </source>
</evidence>
<reference evidence="2 3" key="1">
    <citation type="submission" date="2020-08" db="EMBL/GenBank/DDBJ databases">
        <title>Functional genomics of gut bacteria from endangered species of beetles.</title>
        <authorList>
            <person name="Carlos-Shanley C."/>
        </authorList>
    </citation>
    <scope>NUCLEOTIDE SEQUENCE [LARGE SCALE GENOMIC DNA]</scope>
    <source>
        <strain evidence="2 3">S00224</strain>
    </source>
</reference>